<keyword evidence="1" id="KW-0472">Membrane</keyword>
<evidence type="ECO:0000313" key="3">
    <source>
        <dbReference type="Proteomes" id="UP001314903"/>
    </source>
</evidence>
<dbReference type="RefSeq" id="WP_209660956.1">
    <property type="nucleotide sequence ID" value="NZ_JAGGLI010000017.1"/>
</dbReference>
<keyword evidence="3" id="KW-1185">Reference proteome</keyword>
<protein>
    <recommendedName>
        <fullName evidence="4">VCBS repeat-containing protein</fullName>
    </recommendedName>
</protein>
<dbReference type="EMBL" id="JAGGLI010000017">
    <property type="protein sequence ID" value="MBP2027895.1"/>
    <property type="molecule type" value="Genomic_DNA"/>
</dbReference>
<keyword evidence="1" id="KW-1133">Transmembrane helix</keyword>
<proteinExistence type="predicted"/>
<comment type="caution">
    <text evidence="2">The sequence shown here is derived from an EMBL/GenBank/DDBJ whole genome shotgun (WGS) entry which is preliminary data.</text>
</comment>
<keyword evidence="1" id="KW-0812">Transmembrane</keyword>
<name>A0ABS4KJC3_9FIRM</name>
<evidence type="ECO:0008006" key="4">
    <source>
        <dbReference type="Google" id="ProtNLM"/>
    </source>
</evidence>
<reference evidence="2 3" key="1">
    <citation type="submission" date="2021-03" db="EMBL/GenBank/DDBJ databases">
        <title>Genomic Encyclopedia of Type Strains, Phase IV (KMG-IV): sequencing the most valuable type-strain genomes for metagenomic binning, comparative biology and taxonomic classification.</title>
        <authorList>
            <person name="Goeker M."/>
        </authorList>
    </citation>
    <scope>NUCLEOTIDE SEQUENCE [LARGE SCALE GENOMIC DNA]</scope>
    <source>
        <strain evidence="2 3">DSM 27512</strain>
    </source>
</reference>
<evidence type="ECO:0000313" key="2">
    <source>
        <dbReference type="EMBL" id="MBP2027895.1"/>
    </source>
</evidence>
<gene>
    <name evidence="2" type="ORF">J2Z35_001693</name>
</gene>
<organism evidence="2 3">
    <name type="scientific">Acetoanaerobium pronyense</name>
    <dbReference type="NCBI Taxonomy" id="1482736"/>
    <lineage>
        <taxon>Bacteria</taxon>
        <taxon>Bacillati</taxon>
        <taxon>Bacillota</taxon>
        <taxon>Clostridia</taxon>
        <taxon>Peptostreptococcales</taxon>
        <taxon>Filifactoraceae</taxon>
        <taxon>Acetoanaerobium</taxon>
    </lineage>
</organism>
<feature type="transmembrane region" description="Helical" evidence="1">
    <location>
        <begin position="12"/>
        <end position="30"/>
    </location>
</feature>
<evidence type="ECO:0000256" key="1">
    <source>
        <dbReference type="SAM" id="Phobius"/>
    </source>
</evidence>
<dbReference type="Proteomes" id="UP001314903">
    <property type="component" value="Unassembled WGS sequence"/>
</dbReference>
<accession>A0ABS4KJC3</accession>
<sequence>MIDENKFSKIMLGAVIFMLIGVTSAYGLYYNNFSPLNDSTHVENQNKNPYPVIPYNAFSMIKKDLVSILGEGIEGEGVSDDTRYIDYENQEWFFLNANVRFYYGRYTRIYKNVLTFDANDKTNLYSNMKETLGEPLSTNFESDESLQKAFWIKDSVSYELVSKDKSLVLESRLAYYENPNNYEMGERPTIIQRINTDINNDGDVDAILLIGSKSSYTSLEYKNLYLLIGNSKGAYVTNFPTESDGGSNPQMFIIENNEEQNHEILTESDHYYIKSYNKFTFDGKNIENIYISEFDPRQEKEEGNHN</sequence>